<feature type="signal peptide" evidence="7">
    <location>
        <begin position="1"/>
        <end position="26"/>
    </location>
</feature>
<dbReference type="SUPFAM" id="SSF53850">
    <property type="entry name" value="Periplasmic binding protein-like II"/>
    <property type="match status" value="1"/>
</dbReference>
<dbReference type="GO" id="GO:0030313">
    <property type="term" value="C:cell envelope"/>
    <property type="evidence" value="ECO:0007669"/>
    <property type="project" value="UniProtKB-SubCell"/>
</dbReference>
<evidence type="ECO:0000256" key="7">
    <source>
        <dbReference type="SAM" id="SignalP"/>
    </source>
</evidence>
<dbReference type="AlphaFoldDB" id="A0A4Y9A6X7"/>
<evidence type="ECO:0000256" key="4">
    <source>
        <dbReference type="ARBA" id="ARBA00022729"/>
    </source>
</evidence>
<comment type="caution">
    <text evidence="8">The sequence shown here is derived from an EMBL/GenBank/DDBJ whole genome shotgun (WGS) entry which is preliminary data.</text>
</comment>
<dbReference type="OrthoDB" id="9798191at2"/>
<comment type="similarity">
    <text evidence="2">Belongs to the bacterial solute-binding protein 1 family.</text>
</comment>
<evidence type="ECO:0000256" key="2">
    <source>
        <dbReference type="ARBA" id="ARBA00008520"/>
    </source>
</evidence>
<accession>A0A4Y9A6X7</accession>
<feature type="chain" id="PRO_5021368677" description="Probable sugar-binding periplasmic protein" evidence="7">
    <location>
        <begin position="27"/>
        <end position="430"/>
    </location>
</feature>
<keyword evidence="9" id="KW-1185">Reference proteome</keyword>
<organism evidence="8 9">
    <name type="scientific">Lentibacillus salicampi</name>
    <dbReference type="NCBI Taxonomy" id="175306"/>
    <lineage>
        <taxon>Bacteria</taxon>
        <taxon>Bacillati</taxon>
        <taxon>Bacillota</taxon>
        <taxon>Bacilli</taxon>
        <taxon>Bacillales</taxon>
        <taxon>Bacillaceae</taxon>
        <taxon>Lentibacillus</taxon>
    </lineage>
</organism>
<evidence type="ECO:0000256" key="6">
    <source>
        <dbReference type="ARBA" id="ARBA00049753"/>
    </source>
</evidence>
<dbReference type="Pfam" id="PF01547">
    <property type="entry name" value="SBP_bac_1"/>
    <property type="match status" value="1"/>
</dbReference>
<evidence type="ECO:0000313" key="9">
    <source>
        <dbReference type="Proteomes" id="UP000298484"/>
    </source>
</evidence>
<protein>
    <recommendedName>
        <fullName evidence="6">Probable sugar-binding periplasmic protein</fullName>
    </recommendedName>
</protein>
<dbReference type="InterPro" id="IPR006059">
    <property type="entry name" value="SBP"/>
</dbReference>
<dbReference type="EMBL" id="SRHY01000053">
    <property type="protein sequence ID" value="TFJ91433.1"/>
    <property type="molecule type" value="Genomic_DNA"/>
</dbReference>
<dbReference type="Proteomes" id="UP000298484">
    <property type="component" value="Unassembled WGS sequence"/>
</dbReference>
<dbReference type="InterPro" id="IPR050490">
    <property type="entry name" value="Bact_solute-bd_prot1"/>
</dbReference>
<evidence type="ECO:0000256" key="1">
    <source>
        <dbReference type="ARBA" id="ARBA00004196"/>
    </source>
</evidence>
<keyword evidence="3" id="KW-0813">Transport</keyword>
<comment type="function">
    <text evidence="5">Part of a binding-protein-dependent transport system for a sugar.</text>
</comment>
<reference evidence="8 9" key="1">
    <citation type="submission" date="2019-03" db="EMBL/GenBank/DDBJ databases">
        <title>Genome sequence of Lentibacillus salicampi ATCC BAA-719.</title>
        <authorList>
            <person name="Maclea K.S."/>
            <person name="Simoes Junior M."/>
        </authorList>
    </citation>
    <scope>NUCLEOTIDE SEQUENCE [LARGE SCALE GENOMIC DNA]</scope>
    <source>
        <strain evidence="8 9">ATCC BAA-719</strain>
    </source>
</reference>
<dbReference type="Gene3D" id="3.40.190.10">
    <property type="entry name" value="Periplasmic binding protein-like II"/>
    <property type="match status" value="2"/>
</dbReference>
<name>A0A4Y9A6X7_9BACI</name>
<keyword evidence="4 7" id="KW-0732">Signal</keyword>
<evidence type="ECO:0000313" key="8">
    <source>
        <dbReference type="EMBL" id="TFJ91433.1"/>
    </source>
</evidence>
<comment type="subcellular location">
    <subcellularLocation>
        <location evidence="1">Cell envelope</location>
    </subcellularLocation>
</comment>
<dbReference type="PROSITE" id="PS51257">
    <property type="entry name" value="PROKAR_LIPOPROTEIN"/>
    <property type="match status" value="1"/>
</dbReference>
<evidence type="ECO:0000256" key="5">
    <source>
        <dbReference type="ARBA" id="ARBA00049629"/>
    </source>
</evidence>
<dbReference type="PANTHER" id="PTHR43649:SF28">
    <property type="entry name" value="BINDING PROTEIN COMPONENT OF ABC SUGAR TRANSPORTER-RELATED"/>
    <property type="match status" value="1"/>
</dbReference>
<dbReference type="RefSeq" id="WP_135111499.1">
    <property type="nucleotide sequence ID" value="NZ_SRHY01000053.1"/>
</dbReference>
<gene>
    <name evidence="8" type="ORF">E4U82_17705</name>
</gene>
<proteinExistence type="inferred from homology"/>
<sequence>MKKVCGIFFMLALVLGLAACSGDSDEAEGSSNSDSEGGDSANTVEIFSWWTGAGEEDGLLALIDLFEKENPDITIENAAVAGGAGTNAKAVLATRMEGNDPPSTFQVHGGDELNEGWVAADKMQPLNDLYEENGWQDKFPQELIDLVSKDGDIYSVPVNIHRGNVFFYNKKVFKDNGIEEPETFEEFFAASEKLQEAGVVPVALGDKNSWPATQIFENVLLGVLGPDDYKKLFEGEIPFDDERVVEAAETFGKILDHINEDHAARNWQDSAQLVANGEAAMLNMGDWAKGYFVNDLEMETGEDFGYFEFPGTKGEFQVITDTFGLPKDIDNEDQVEKFLTFLGSTEAQDVFNPLKGSIPARTDADESEYDAYGKEAMKDFGESRLVPSLAHGSAASAGFLTKANQAVNIFVTQRDVDNFIQALKDASSDM</sequence>
<dbReference type="PANTHER" id="PTHR43649">
    <property type="entry name" value="ARABINOSE-BINDING PROTEIN-RELATED"/>
    <property type="match status" value="1"/>
</dbReference>
<evidence type="ECO:0000256" key="3">
    <source>
        <dbReference type="ARBA" id="ARBA00022448"/>
    </source>
</evidence>